<dbReference type="Gene3D" id="3.90.640.20">
    <property type="entry name" value="Heat-shock cognate protein, ATPase"/>
    <property type="match status" value="1"/>
</dbReference>
<name>A0A6N8U5Q9_9FIRM</name>
<dbReference type="RefSeq" id="WP_160624139.1">
    <property type="nucleotide sequence ID" value="NZ_WUUQ01000001.1"/>
</dbReference>
<keyword evidence="1" id="KW-0175">Coiled coil</keyword>
<keyword evidence="2" id="KW-1133">Transmembrane helix</keyword>
<proteinExistence type="predicted"/>
<feature type="coiled-coil region" evidence="1">
    <location>
        <begin position="116"/>
        <end position="143"/>
    </location>
</feature>
<accession>A0A6N8U5Q9</accession>
<dbReference type="Proteomes" id="UP000434036">
    <property type="component" value="Unassembled WGS sequence"/>
</dbReference>
<dbReference type="Pfam" id="PF13739">
    <property type="entry name" value="PdaC"/>
    <property type="match status" value="1"/>
</dbReference>
<dbReference type="Gene3D" id="3.30.565.40">
    <property type="entry name" value="Fervidobacterium nodosum Rt17-B1 like"/>
    <property type="match status" value="1"/>
</dbReference>
<feature type="domain" description="Deacetylase PdaC" evidence="4">
    <location>
        <begin position="90"/>
        <end position="174"/>
    </location>
</feature>
<comment type="caution">
    <text evidence="5">The sequence shown here is derived from an EMBL/GenBank/DDBJ whole genome shotgun (WGS) entry which is preliminary data.</text>
</comment>
<keyword evidence="2" id="KW-0472">Membrane</keyword>
<evidence type="ECO:0000259" key="4">
    <source>
        <dbReference type="Pfam" id="PF13739"/>
    </source>
</evidence>
<dbReference type="InterPro" id="IPR037126">
    <property type="entry name" value="PdaC/RsiV-like_sf"/>
</dbReference>
<sequence length="281" mass="32224">MKKIDDLKSEYEEIEIPKDLDTFIDQAIHTASRSRKRRQIFIGTGCAAAAIVLSFGVAVNTSKVFAQSVFKLPIIGDAAKIICIRNYQETDAFAQFDVIIPKIENTGNPKLEQKVNREIEKQMNLLIEQSKKEIREIRDFEKENKLSPASGKTKITGDYAITYNKDTYLSFQVTVSAVRAAAYTHTTFYNLNIKIGKTFTLQDLYGDNYADVVRSEVLRQMDERKAKDNSLVFFDTFEIKKDQAFYINDKKQVVIYFEKYKCAAGYMGPQEFIMPFPFTLP</sequence>
<reference evidence="5 6" key="2">
    <citation type="submission" date="2020-01" db="EMBL/GenBank/DDBJ databases">
        <title>Clostridiaceae sp. nov. isolated from the gut of human by culturomics.</title>
        <authorList>
            <person name="Chang Y."/>
        </authorList>
    </citation>
    <scope>NUCLEOTIDE SEQUENCE [LARGE SCALE GENOMIC DNA]</scope>
    <source>
        <strain evidence="5 6">DONG20-135</strain>
    </source>
</reference>
<evidence type="ECO:0000313" key="6">
    <source>
        <dbReference type="Proteomes" id="UP000434036"/>
    </source>
</evidence>
<evidence type="ECO:0000256" key="1">
    <source>
        <dbReference type="SAM" id="Coils"/>
    </source>
</evidence>
<dbReference type="InterPro" id="IPR021729">
    <property type="entry name" value="DUF3298"/>
</dbReference>
<protein>
    <submittedName>
        <fullName evidence="5">DUF3298 domain-containing protein</fullName>
    </submittedName>
</protein>
<gene>
    <name evidence="5" type="ORF">GSF08_01680</name>
</gene>
<dbReference type="AlphaFoldDB" id="A0A6N8U5Q9"/>
<evidence type="ECO:0000256" key="2">
    <source>
        <dbReference type="SAM" id="Phobius"/>
    </source>
</evidence>
<dbReference type="Pfam" id="PF11738">
    <property type="entry name" value="DUF3298"/>
    <property type="match status" value="1"/>
</dbReference>
<evidence type="ECO:0000313" key="5">
    <source>
        <dbReference type="EMBL" id="MXQ72654.1"/>
    </source>
</evidence>
<keyword evidence="6" id="KW-1185">Reference proteome</keyword>
<feature type="domain" description="DUF3298" evidence="3">
    <location>
        <begin position="203"/>
        <end position="276"/>
    </location>
</feature>
<evidence type="ECO:0000259" key="3">
    <source>
        <dbReference type="Pfam" id="PF11738"/>
    </source>
</evidence>
<reference evidence="5 6" key="1">
    <citation type="submission" date="2019-12" db="EMBL/GenBank/DDBJ databases">
        <authorList>
            <person name="Yang R."/>
        </authorList>
    </citation>
    <scope>NUCLEOTIDE SEQUENCE [LARGE SCALE GENOMIC DNA]</scope>
    <source>
        <strain evidence="5 6">DONG20-135</strain>
    </source>
</reference>
<dbReference type="EMBL" id="WUUQ01000001">
    <property type="protein sequence ID" value="MXQ72654.1"/>
    <property type="molecule type" value="Genomic_DNA"/>
</dbReference>
<keyword evidence="2" id="KW-0812">Transmembrane</keyword>
<feature type="transmembrane region" description="Helical" evidence="2">
    <location>
        <begin position="40"/>
        <end position="59"/>
    </location>
</feature>
<organism evidence="5 6">
    <name type="scientific">Copranaerobaculum intestinale</name>
    <dbReference type="NCBI Taxonomy" id="2692629"/>
    <lineage>
        <taxon>Bacteria</taxon>
        <taxon>Bacillati</taxon>
        <taxon>Bacillota</taxon>
        <taxon>Erysipelotrichia</taxon>
        <taxon>Erysipelotrichales</taxon>
        <taxon>Erysipelotrichaceae</taxon>
        <taxon>Copranaerobaculum</taxon>
    </lineage>
</organism>
<dbReference type="InterPro" id="IPR025303">
    <property type="entry name" value="PdaC"/>
</dbReference>